<keyword evidence="1" id="KW-0805">Transcription regulation</keyword>
<dbReference type="Proteomes" id="UP000289856">
    <property type="component" value="Chromosome"/>
</dbReference>
<keyword evidence="2" id="KW-0238">DNA-binding</keyword>
<evidence type="ECO:0000313" key="5">
    <source>
        <dbReference type="EMBL" id="BBI32725.1"/>
    </source>
</evidence>
<dbReference type="OrthoDB" id="9816335at2"/>
<keyword evidence="6" id="KW-1185">Reference proteome</keyword>
<dbReference type="Pfam" id="PF02311">
    <property type="entry name" value="AraC_binding"/>
    <property type="match status" value="1"/>
</dbReference>
<dbReference type="Gene3D" id="2.60.120.10">
    <property type="entry name" value="Jelly Rolls"/>
    <property type="match status" value="1"/>
</dbReference>
<dbReference type="PROSITE" id="PS00041">
    <property type="entry name" value="HTH_ARAC_FAMILY_1"/>
    <property type="match status" value="1"/>
</dbReference>
<protein>
    <submittedName>
        <fullName evidence="5">Transcriptional regulator ChbR</fullName>
    </submittedName>
</protein>
<evidence type="ECO:0000256" key="1">
    <source>
        <dbReference type="ARBA" id="ARBA00023015"/>
    </source>
</evidence>
<dbReference type="KEGG" id="cohn:KCTCHS21_21240"/>
<dbReference type="EMBL" id="AP019400">
    <property type="protein sequence ID" value="BBI32725.1"/>
    <property type="molecule type" value="Genomic_DNA"/>
</dbReference>
<dbReference type="SUPFAM" id="SSF46689">
    <property type="entry name" value="Homeodomain-like"/>
    <property type="match status" value="1"/>
</dbReference>
<dbReference type="InterPro" id="IPR014710">
    <property type="entry name" value="RmlC-like_jellyroll"/>
</dbReference>
<feature type="domain" description="HTH araC/xylS-type" evidence="4">
    <location>
        <begin position="176"/>
        <end position="276"/>
    </location>
</feature>
<name>A0A3T1D417_9BACL</name>
<dbReference type="PANTHER" id="PTHR43280">
    <property type="entry name" value="ARAC-FAMILY TRANSCRIPTIONAL REGULATOR"/>
    <property type="match status" value="1"/>
</dbReference>
<dbReference type="PROSITE" id="PS01124">
    <property type="entry name" value="HTH_ARAC_FAMILY_2"/>
    <property type="match status" value="1"/>
</dbReference>
<dbReference type="SMART" id="SM00342">
    <property type="entry name" value="HTH_ARAC"/>
    <property type="match status" value="1"/>
</dbReference>
<keyword evidence="3" id="KW-0804">Transcription</keyword>
<sequence>MQVSMLKAATLIDPEVQSNFHIEYSIKHAYPLHSHDYYEIFIIMAGKCAHLINGETQYLEEGTMVFIRPDDTHCYDFYEDADCQFMNVNFYREVVENAFEYFGSPLFAQQLKTSRLSPVIPLLPSDTDVLLRKGKQIQLYTSIDKQKARILARSFVTDALTHYFGDYRDESTIMMPQWFDLLLSELQKKENFTGGLNRLRMLSDRSIGHLNRVFKQYLHTTPTAYINHLRLGYAKNLLLTTRMSILEVAYEAGFDNLSHFYHLFKRSYGISPGRVR</sequence>
<dbReference type="GO" id="GO:0043565">
    <property type="term" value="F:sequence-specific DNA binding"/>
    <property type="evidence" value="ECO:0007669"/>
    <property type="project" value="InterPro"/>
</dbReference>
<evidence type="ECO:0000256" key="3">
    <source>
        <dbReference type="ARBA" id="ARBA00023163"/>
    </source>
</evidence>
<reference evidence="5 6" key="1">
    <citation type="submission" date="2019-01" db="EMBL/GenBank/DDBJ databases">
        <title>Complete genome sequence of Cohnella hallensis HS21 isolated from Korean fir (Abies koreana) rhizospheric soil.</title>
        <authorList>
            <person name="Jiang L."/>
            <person name="Kang S.W."/>
            <person name="Kim S."/>
            <person name="Jung J."/>
            <person name="Kim C.Y."/>
            <person name="Kim D.H."/>
            <person name="Kim S.W."/>
            <person name="Lee J."/>
        </authorList>
    </citation>
    <scope>NUCLEOTIDE SEQUENCE [LARGE SCALE GENOMIC DNA]</scope>
    <source>
        <strain evidence="5 6">HS21</strain>
    </source>
</reference>
<evidence type="ECO:0000259" key="4">
    <source>
        <dbReference type="PROSITE" id="PS01124"/>
    </source>
</evidence>
<dbReference type="PRINTS" id="PR00032">
    <property type="entry name" value="HTHARAC"/>
</dbReference>
<dbReference type="InterPro" id="IPR018060">
    <property type="entry name" value="HTH_AraC"/>
</dbReference>
<proteinExistence type="predicted"/>
<dbReference type="InterPro" id="IPR009057">
    <property type="entry name" value="Homeodomain-like_sf"/>
</dbReference>
<dbReference type="InterPro" id="IPR020449">
    <property type="entry name" value="Tscrpt_reg_AraC-type_HTH"/>
</dbReference>
<accession>A0A3T1D417</accession>
<gene>
    <name evidence="5" type="primary">celD</name>
    <name evidence="5" type="ORF">KCTCHS21_21240</name>
</gene>
<dbReference type="Gene3D" id="1.10.10.60">
    <property type="entry name" value="Homeodomain-like"/>
    <property type="match status" value="2"/>
</dbReference>
<evidence type="ECO:0000313" key="6">
    <source>
        <dbReference type="Proteomes" id="UP000289856"/>
    </source>
</evidence>
<dbReference type="SUPFAM" id="SSF51215">
    <property type="entry name" value="Regulatory protein AraC"/>
    <property type="match status" value="1"/>
</dbReference>
<dbReference type="InterPro" id="IPR037923">
    <property type="entry name" value="HTH-like"/>
</dbReference>
<dbReference type="RefSeq" id="WP_130607456.1">
    <property type="nucleotide sequence ID" value="NZ_AP019400.1"/>
</dbReference>
<evidence type="ECO:0000256" key="2">
    <source>
        <dbReference type="ARBA" id="ARBA00023125"/>
    </source>
</evidence>
<dbReference type="Pfam" id="PF12833">
    <property type="entry name" value="HTH_18"/>
    <property type="match status" value="1"/>
</dbReference>
<dbReference type="InterPro" id="IPR003313">
    <property type="entry name" value="AraC-bd"/>
</dbReference>
<organism evidence="5 6">
    <name type="scientific">Cohnella abietis</name>
    <dbReference type="NCBI Taxonomy" id="2507935"/>
    <lineage>
        <taxon>Bacteria</taxon>
        <taxon>Bacillati</taxon>
        <taxon>Bacillota</taxon>
        <taxon>Bacilli</taxon>
        <taxon>Bacillales</taxon>
        <taxon>Paenibacillaceae</taxon>
        <taxon>Cohnella</taxon>
    </lineage>
</organism>
<dbReference type="AlphaFoldDB" id="A0A3T1D417"/>
<dbReference type="PANTHER" id="PTHR43280:SF34">
    <property type="entry name" value="ARAC-FAMILY TRANSCRIPTIONAL REGULATOR"/>
    <property type="match status" value="1"/>
</dbReference>
<dbReference type="GO" id="GO:0003700">
    <property type="term" value="F:DNA-binding transcription factor activity"/>
    <property type="evidence" value="ECO:0007669"/>
    <property type="project" value="InterPro"/>
</dbReference>
<dbReference type="InterPro" id="IPR018062">
    <property type="entry name" value="HTH_AraC-typ_CS"/>
</dbReference>